<evidence type="ECO:0000256" key="8">
    <source>
        <dbReference type="SAM" id="Phobius"/>
    </source>
</evidence>
<evidence type="ECO:0000259" key="10">
    <source>
        <dbReference type="PROSITE" id="PS50011"/>
    </source>
</evidence>
<keyword evidence="3 8" id="KW-0812">Transmembrane</keyword>
<dbReference type="InterPro" id="IPR000719">
    <property type="entry name" value="Prot_kinase_dom"/>
</dbReference>
<dbReference type="Gene3D" id="3.80.10.10">
    <property type="entry name" value="Ribonuclease Inhibitor"/>
    <property type="match status" value="2"/>
</dbReference>
<dbReference type="PANTHER" id="PTHR48007">
    <property type="entry name" value="LEUCINE-RICH REPEAT RECEPTOR-LIKE PROTEIN KINASE PXC1"/>
    <property type="match status" value="1"/>
</dbReference>
<sequence length="739" mass="78636">MAGVPSSLLARLLYLLLLLLIADAARLPLSLAPGDDAAAADSLLKLKAGIKDDGGELGSWTPGTSPCGDGDGRGPSWKGVMCNRDGVHGLQLEGMGLSGTLDLRALTSLPGPGLRTLSFMENEFAGPLPDVKELSGLRAVFLSGNKFSGVIPADAFAGMGSLKKVVLSNNDFTGPIPASLADAPRLLELQLNDNKFQGKIPDLKQDELTQVNLANNELEGEIPASLKSMPPDMFAGNKKLCGPPLGAKCEAPPSPSPSPSPSPKASPNAPPPASVKEGTTPSLPAADIVGSTGSSSADDAKQDEGQKPAERGSTSFGVLGAFLGTLAIAGVAFVALRRRRGYKNKNFGPTASSARPSGPPRVEPHPPAAKAEASAAPAPPAAAAGSVARGAGAARKVEQGRLTFVRDDRGRFFELQDLLKATAEVLGTANLGVCYCATLTTGHSVVVKRFKEMNRVGREDFEEHMRRLGRLSHPNLLPLVAYYYRKEEKLLIHDYVPNRSLANLLHGGGEGRGMKKAAVHWAARLKIVKGVVRALSYLYDELCMLTVPHGHLKSSNILLDGHYEPLLTDYALVPVMNQSHAAQLMVAFKSPERKQFGRSSKKSDVWCLGLLILEMLTGKPPSYDLPKPSGESSSSPQKPGPAAGNTTDLVTVVGSTPEGEWLDTVVDPDLRGEEEEDKEEMVKLIRVGMACCETNVDSRWELKTAIDRIEELKAKERPDDEQAFYSTVNDEDYSDVAIN</sequence>
<dbReference type="PROSITE" id="PS50011">
    <property type="entry name" value="PROTEIN_KINASE_DOM"/>
    <property type="match status" value="1"/>
</dbReference>
<evidence type="ECO:0000256" key="1">
    <source>
        <dbReference type="ARBA" id="ARBA00004370"/>
    </source>
</evidence>
<feature type="compositionally biased region" description="Acidic residues" evidence="7">
    <location>
        <begin position="729"/>
        <end position="739"/>
    </location>
</feature>
<dbReference type="InterPro" id="IPR001611">
    <property type="entry name" value="Leu-rich_rpt"/>
</dbReference>
<dbReference type="SUPFAM" id="SSF56112">
    <property type="entry name" value="Protein kinase-like (PK-like)"/>
    <property type="match status" value="1"/>
</dbReference>
<feature type="compositionally biased region" description="Low complexity" evidence="7">
    <location>
        <begin position="368"/>
        <end position="384"/>
    </location>
</feature>
<dbReference type="GO" id="GO:0004672">
    <property type="term" value="F:protein kinase activity"/>
    <property type="evidence" value="ECO:0007669"/>
    <property type="project" value="InterPro"/>
</dbReference>
<evidence type="ECO:0000256" key="9">
    <source>
        <dbReference type="SAM" id="SignalP"/>
    </source>
</evidence>
<keyword evidence="5 8" id="KW-1133">Transmembrane helix</keyword>
<dbReference type="AlphaFoldDB" id="A0A811PJ76"/>
<dbReference type="InterPro" id="IPR013210">
    <property type="entry name" value="LRR_N_plant-typ"/>
</dbReference>
<keyword evidence="4" id="KW-0677">Repeat</keyword>
<dbReference type="Proteomes" id="UP000604825">
    <property type="component" value="Unassembled WGS sequence"/>
</dbReference>
<feature type="signal peptide" evidence="9">
    <location>
        <begin position="1"/>
        <end position="24"/>
    </location>
</feature>
<proteinExistence type="predicted"/>
<dbReference type="Gene3D" id="3.30.200.20">
    <property type="entry name" value="Phosphorylase Kinase, domain 1"/>
    <property type="match status" value="1"/>
</dbReference>
<dbReference type="Pfam" id="PF00560">
    <property type="entry name" value="LRR_1"/>
    <property type="match status" value="1"/>
</dbReference>
<name>A0A811PJ76_9POAL</name>
<gene>
    <name evidence="11" type="ORF">NCGR_LOCUS30254</name>
</gene>
<feature type="region of interest" description="Disordered" evidence="7">
    <location>
        <begin position="622"/>
        <end position="648"/>
    </location>
</feature>
<feature type="transmembrane region" description="Helical" evidence="8">
    <location>
        <begin position="316"/>
        <end position="336"/>
    </location>
</feature>
<dbReference type="EMBL" id="CAJGYO010000007">
    <property type="protein sequence ID" value="CAD6245976.1"/>
    <property type="molecule type" value="Genomic_DNA"/>
</dbReference>
<evidence type="ECO:0000256" key="2">
    <source>
        <dbReference type="ARBA" id="ARBA00022614"/>
    </source>
</evidence>
<dbReference type="GO" id="GO:0016020">
    <property type="term" value="C:membrane"/>
    <property type="evidence" value="ECO:0007669"/>
    <property type="project" value="UniProtKB-SubCell"/>
</dbReference>
<dbReference type="InterPro" id="IPR032675">
    <property type="entry name" value="LRR_dom_sf"/>
</dbReference>
<dbReference type="Pfam" id="PF13855">
    <property type="entry name" value="LRR_8"/>
    <property type="match status" value="1"/>
</dbReference>
<evidence type="ECO:0000313" key="12">
    <source>
        <dbReference type="Proteomes" id="UP000604825"/>
    </source>
</evidence>
<protein>
    <recommendedName>
        <fullName evidence="10">Protein kinase domain-containing protein</fullName>
    </recommendedName>
</protein>
<evidence type="ECO:0000256" key="6">
    <source>
        <dbReference type="ARBA" id="ARBA00023136"/>
    </source>
</evidence>
<keyword evidence="6 8" id="KW-0472">Membrane</keyword>
<keyword evidence="9" id="KW-0732">Signal</keyword>
<keyword evidence="2" id="KW-0433">Leucine-rich repeat</keyword>
<feature type="region of interest" description="Disordered" evidence="7">
    <location>
        <begin position="245"/>
        <end position="313"/>
    </location>
</feature>
<organism evidence="11 12">
    <name type="scientific">Miscanthus lutarioriparius</name>
    <dbReference type="NCBI Taxonomy" id="422564"/>
    <lineage>
        <taxon>Eukaryota</taxon>
        <taxon>Viridiplantae</taxon>
        <taxon>Streptophyta</taxon>
        <taxon>Embryophyta</taxon>
        <taxon>Tracheophyta</taxon>
        <taxon>Spermatophyta</taxon>
        <taxon>Magnoliopsida</taxon>
        <taxon>Liliopsida</taxon>
        <taxon>Poales</taxon>
        <taxon>Poaceae</taxon>
        <taxon>PACMAD clade</taxon>
        <taxon>Panicoideae</taxon>
        <taxon>Andropogonodae</taxon>
        <taxon>Andropogoneae</taxon>
        <taxon>Saccharinae</taxon>
        <taxon>Miscanthus</taxon>
    </lineage>
</organism>
<evidence type="ECO:0000256" key="3">
    <source>
        <dbReference type="ARBA" id="ARBA00022692"/>
    </source>
</evidence>
<evidence type="ECO:0000313" key="11">
    <source>
        <dbReference type="EMBL" id="CAD6245976.1"/>
    </source>
</evidence>
<comment type="subcellular location">
    <subcellularLocation>
        <location evidence="1">Membrane</location>
    </subcellularLocation>
</comment>
<evidence type="ECO:0000256" key="7">
    <source>
        <dbReference type="SAM" id="MobiDB-lite"/>
    </source>
</evidence>
<dbReference type="OrthoDB" id="418615at2759"/>
<reference evidence="11" key="1">
    <citation type="submission" date="2020-10" db="EMBL/GenBank/DDBJ databases">
        <authorList>
            <person name="Han B."/>
            <person name="Lu T."/>
            <person name="Zhao Q."/>
            <person name="Huang X."/>
            <person name="Zhao Y."/>
        </authorList>
    </citation>
    <scope>NUCLEOTIDE SEQUENCE</scope>
</reference>
<dbReference type="Pfam" id="PF00069">
    <property type="entry name" value="Pkinase"/>
    <property type="match status" value="1"/>
</dbReference>
<dbReference type="GO" id="GO:0005524">
    <property type="term" value="F:ATP binding"/>
    <property type="evidence" value="ECO:0007669"/>
    <property type="project" value="InterPro"/>
</dbReference>
<dbReference type="Gene3D" id="1.10.510.10">
    <property type="entry name" value="Transferase(Phosphotransferase) domain 1"/>
    <property type="match status" value="1"/>
</dbReference>
<comment type="caution">
    <text evidence="11">The sequence shown here is derived from an EMBL/GenBank/DDBJ whole genome shotgun (WGS) entry which is preliminary data.</text>
</comment>
<accession>A0A811PJ76</accession>
<dbReference type="PANTHER" id="PTHR48007:SF49">
    <property type="entry name" value="OS08G0521200 PROTEIN"/>
    <property type="match status" value="1"/>
</dbReference>
<feature type="compositionally biased region" description="Basic and acidic residues" evidence="7">
    <location>
        <begin position="298"/>
        <end position="310"/>
    </location>
</feature>
<evidence type="ECO:0000256" key="5">
    <source>
        <dbReference type="ARBA" id="ARBA00022989"/>
    </source>
</evidence>
<feature type="compositionally biased region" description="Pro residues" evidence="7">
    <location>
        <begin position="252"/>
        <end position="273"/>
    </location>
</feature>
<feature type="compositionally biased region" description="Pro residues" evidence="7">
    <location>
        <begin position="357"/>
        <end position="367"/>
    </location>
</feature>
<evidence type="ECO:0000256" key="4">
    <source>
        <dbReference type="ARBA" id="ARBA00022737"/>
    </source>
</evidence>
<dbReference type="SUPFAM" id="SSF52058">
    <property type="entry name" value="L domain-like"/>
    <property type="match status" value="1"/>
</dbReference>
<feature type="domain" description="Protein kinase" evidence="10">
    <location>
        <begin position="420"/>
        <end position="728"/>
    </location>
</feature>
<feature type="region of interest" description="Disordered" evidence="7">
    <location>
        <begin position="716"/>
        <end position="739"/>
    </location>
</feature>
<dbReference type="InterPro" id="IPR011009">
    <property type="entry name" value="Kinase-like_dom_sf"/>
</dbReference>
<dbReference type="Pfam" id="PF08263">
    <property type="entry name" value="LRRNT_2"/>
    <property type="match status" value="1"/>
</dbReference>
<dbReference type="InterPro" id="IPR046959">
    <property type="entry name" value="PRK1-6/SRF4-like"/>
</dbReference>
<feature type="region of interest" description="Disordered" evidence="7">
    <location>
        <begin position="344"/>
        <end position="384"/>
    </location>
</feature>
<keyword evidence="12" id="KW-1185">Reference proteome</keyword>
<feature type="chain" id="PRO_5032588484" description="Protein kinase domain-containing protein" evidence="9">
    <location>
        <begin position="25"/>
        <end position="739"/>
    </location>
</feature>